<feature type="compositionally biased region" description="Polar residues" evidence="1">
    <location>
        <begin position="125"/>
        <end position="134"/>
    </location>
</feature>
<dbReference type="GeneID" id="20084296"/>
<feature type="compositionally biased region" description="Basic and acidic residues" evidence="1">
    <location>
        <begin position="7"/>
        <end position="17"/>
    </location>
</feature>
<gene>
    <name evidence="2" type="ORF">H310_07246</name>
</gene>
<protein>
    <submittedName>
        <fullName evidence="2">Uncharacterized protein</fullName>
    </submittedName>
</protein>
<accession>A0A024U2M1</accession>
<dbReference type="EMBL" id="KI913964">
    <property type="protein sequence ID" value="ETW00686.1"/>
    <property type="molecule type" value="Genomic_DNA"/>
</dbReference>
<dbReference type="RefSeq" id="XP_008870821.1">
    <property type="nucleotide sequence ID" value="XM_008872599.1"/>
</dbReference>
<proteinExistence type="predicted"/>
<sequence>MDQSLDDVIKSKRDATKAAKRKQNAPNKTNKLDPVASFRGPKAQFAKHHHDTALDDDTLSLGTAEQLGMSLDDLLAAKRPSPKTRPVPSATQAKLRNAAVQGAQAKRQASWNHTRGLPGKPHRATGSSLTVTIRNSKDKSHRQAAGTHQRQPHTGRPASDNMLRRVNLGKRRKHRLHVADANEENNDESPPPRLQAWEQHSLEHPVRFTLPEGTNFKISIDSNRVHSVVGIDPSATSSGPGMSLRQ</sequence>
<evidence type="ECO:0000256" key="1">
    <source>
        <dbReference type="SAM" id="MobiDB-lite"/>
    </source>
</evidence>
<dbReference type="VEuPathDB" id="FungiDB:H310_07246"/>
<dbReference type="OrthoDB" id="69560at2759"/>
<dbReference type="AlphaFoldDB" id="A0A024U2M1"/>
<name>A0A024U2M1_9STRA</name>
<feature type="region of interest" description="Disordered" evidence="1">
    <location>
        <begin position="100"/>
        <end position="192"/>
    </location>
</feature>
<reference evidence="2" key="1">
    <citation type="submission" date="2013-12" db="EMBL/GenBank/DDBJ databases">
        <title>The Genome Sequence of Aphanomyces invadans NJM9701.</title>
        <authorList>
            <consortium name="The Broad Institute Genomics Platform"/>
            <person name="Russ C."/>
            <person name="Tyler B."/>
            <person name="van West P."/>
            <person name="Dieguez-Uribeondo J."/>
            <person name="Young S.K."/>
            <person name="Zeng Q."/>
            <person name="Gargeya S."/>
            <person name="Fitzgerald M."/>
            <person name="Abouelleil A."/>
            <person name="Alvarado L."/>
            <person name="Chapman S.B."/>
            <person name="Gainer-Dewar J."/>
            <person name="Goldberg J."/>
            <person name="Griggs A."/>
            <person name="Gujja S."/>
            <person name="Hansen M."/>
            <person name="Howarth C."/>
            <person name="Imamovic A."/>
            <person name="Ireland A."/>
            <person name="Larimer J."/>
            <person name="McCowan C."/>
            <person name="Murphy C."/>
            <person name="Pearson M."/>
            <person name="Poon T.W."/>
            <person name="Priest M."/>
            <person name="Roberts A."/>
            <person name="Saif S."/>
            <person name="Shea T."/>
            <person name="Sykes S."/>
            <person name="Wortman J."/>
            <person name="Nusbaum C."/>
            <person name="Birren B."/>
        </authorList>
    </citation>
    <scope>NUCLEOTIDE SEQUENCE [LARGE SCALE GENOMIC DNA]</scope>
    <source>
        <strain evidence="2">NJM9701</strain>
    </source>
</reference>
<organism evidence="2">
    <name type="scientific">Aphanomyces invadans</name>
    <dbReference type="NCBI Taxonomy" id="157072"/>
    <lineage>
        <taxon>Eukaryota</taxon>
        <taxon>Sar</taxon>
        <taxon>Stramenopiles</taxon>
        <taxon>Oomycota</taxon>
        <taxon>Saprolegniomycetes</taxon>
        <taxon>Saprolegniales</taxon>
        <taxon>Verrucalvaceae</taxon>
        <taxon>Aphanomyces</taxon>
    </lineage>
</organism>
<feature type="compositionally biased region" description="Basic residues" evidence="1">
    <location>
        <begin position="167"/>
        <end position="176"/>
    </location>
</feature>
<evidence type="ECO:0000313" key="2">
    <source>
        <dbReference type="EMBL" id="ETW00686.1"/>
    </source>
</evidence>
<feature type="region of interest" description="Disordered" evidence="1">
    <location>
        <begin position="1"/>
        <end position="36"/>
    </location>
</feature>